<dbReference type="PANTHER" id="PTHR43767">
    <property type="entry name" value="LONG-CHAIN-FATTY-ACID--COA LIGASE"/>
    <property type="match status" value="1"/>
</dbReference>
<dbReference type="InterPro" id="IPR000873">
    <property type="entry name" value="AMP-dep_synth/lig_dom"/>
</dbReference>
<gene>
    <name evidence="3" type="ORF">F4553_002274</name>
</gene>
<reference evidence="3 4" key="1">
    <citation type="submission" date="2020-08" db="EMBL/GenBank/DDBJ databases">
        <title>Sequencing the genomes of 1000 actinobacteria strains.</title>
        <authorList>
            <person name="Klenk H.-P."/>
        </authorList>
    </citation>
    <scope>NUCLEOTIDE SEQUENCE [LARGE SCALE GENOMIC DNA]</scope>
    <source>
        <strain evidence="3 4">DSM 45362</strain>
    </source>
</reference>
<sequence>MSSLDGWQRKRPAAAPVAPRTVPQLLRERARQDPHRVAIETHGVGTLTFGDWAARSARIATGLRDRGLRPGDRVGLVFGIGEWIDYAAAYCGVLAAGGVAVPCSDRWAAAELRYVLEHCGAVGLLHRPGEVAPTPGWTATVDELERAPQEEEETDGDPSGLAQILYTSGTTGRPKGVAASHANLTATASTDPRRRPLAHSERFLHAFPVGTNAGQTMLFNALDAHPGALTLPLFTPARFARLMTRAGSVFVVPAMAIELLGSGALAKNDLSGVRLVGSTAAALPGPVAAALAAALPQASIVNYYTSTEAAPAQTSMVFDPARPASLGRSIGGGLRITDPDGKPVPAGEPGEVWLRSPHPRSYFRDAESTGAVFRGGWVRMGDLGRLDDEGYLYLLDREQDVIKSGAHKVSTLAVEAALHEHPAVVEAAVVGVEHRVLGHAVAAAVVARDEVTAVELRAFLRDRLSPHEVPGKFVLLDALPRNDAGKVVKRELRALLTGSAGDPEG</sequence>
<keyword evidence="4" id="KW-1185">Reference proteome</keyword>
<accession>A0A841BMK2</accession>
<evidence type="ECO:0000313" key="4">
    <source>
        <dbReference type="Proteomes" id="UP000587527"/>
    </source>
</evidence>
<dbReference type="InterPro" id="IPR042099">
    <property type="entry name" value="ANL_N_sf"/>
</dbReference>
<feature type="domain" description="AMP-binding enzyme C-terminal" evidence="2">
    <location>
        <begin position="414"/>
        <end position="486"/>
    </location>
</feature>
<dbReference type="GO" id="GO:0016878">
    <property type="term" value="F:acid-thiol ligase activity"/>
    <property type="evidence" value="ECO:0007669"/>
    <property type="project" value="UniProtKB-ARBA"/>
</dbReference>
<name>A0A841BMK2_9ACTN</name>
<dbReference type="PROSITE" id="PS00455">
    <property type="entry name" value="AMP_BINDING"/>
    <property type="match status" value="1"/>
</dbReference>
<dbReference type="InterPro" id="IPR025110">
    <property type="entry name" value="AMP-bd_C"/>
</dbReference>
<dbReference type="AlphaFoldDB" id="A0A841BMK2"/>
<organism evidence="3 4">
    <name type="scientific">Allocatelliglobosispora scoriae</name>
    <dbReference type="NCBI Taxonomy" id="643052"/>
    <lineage>
        <taxon>Bacteria</taxon>
        <taxon>Bacillati</taxon>
        <taxon>Actinomycetota</taxon>
        <taxon>Actinomycetes</taxon>
        <taxon>Micromonosporales</taxon>
        <taxon>Micromonosporaceae</taxon>
        <taxon>Allocatelliglobosispora</taxon>
    </lineage>
</organism>
<dbReference type="PANTHER" id="PTHR43767:SF1">
    <property type="entry name" value="NONRIBOSOMAL PEPTIDE SYNTHASE PES1 (EUROFUNG)-RELATED"/>
    <property type="match status" value="1"/>
</dbReference>
<protein>
    <submittedName>
        <fullName evidence="3">Acyl-CoA synthetase (AMP-forming)/AMP-acid ligase II</fullName>
    </submittedName>
</protein>
<comment type="caution">
    <text evidence="3">The sequence shown here is derived from an EMBL/GenBank/DDBJ whole genome shotgun (WGS) entry which is preliminary data.</text>
</comment>
<dbReference type="Proteomes" id="UP000587527">
    <property type="component" value="Unassembled WGS sequence"/>
</dbReference>
<dbReference type="Pfam" id="PF13193">
    <property type="entry name" value="AMP-binding_C"/>
    <property type="match status" value="1"/>
</dbReference>
<keyword evidence="3" id="KW-0436">Ligase</keyword>
<dbReference type="Gene3D" id="3.30.300.30">
    <property type="match status" value="1"/>
</dbReference>
<dbReference type="InterPro" id="IPR020845">
    <property type="entry name" value="AMP-binding_CS"/>
</dbReference>
<dbReference type="InterPro" id="IPR045851">
    <property type="entry name" value="AMP-bd_C_sf"/>
</dbReference>
<feature type="domain" description="AMP-dependent synthetase/ligase" evidence="1">
    <location>
        <begin position="26"/>
        <end position="358"/>
    </location>
</feature>
<dbReference type="SUPFAM" id="SSF56801">
    <property type="entry name" value="Acetyl-CoA synthetase-like"/>
    <property type="match status" value="1"/>
</dbReference>
<evidence type="ECO:0000259" key="1">
    <source>
        <dbReference type="Pfam" id="PF00501"/>
    </source>
</evidence>
<dbReference type="InterPro" id="IPR050237">
    <property type="entry name" value="ATP-dep_AMP-bd_enzyme"/>
</dbReference>
<evidence type="ECO:0000259" key="2">
    <source>
        <dbReference type="Pfam" id="PF13193"/>
    </source>
</evidence>
<dbReference type="RefSeq" id="WP_312875159.1">
    <property type="nucleotide sequence ID" value="NZ_JACHMN010000002.1"/>
</dbReference>
<proteinExistence type="predicted"/>
<evidence type="ECO:0000313" key="3">
    <source>
        <dbReference type="EMBL" id="MBB5868895.1"/>
    </source>
</evidence>
<dbReference type="EMBL" id="JACHMN010000002">
    <property type="protein sequence ID" value="MBB5868895.1"/>
    <property type="molecule type" value="Genomic_DNA"/>
</dbReference>
<dbReference type="Pfam" id="PF00501">
    <property type="entry name" value="AMP-binding"/>
    <property type="match status" value="1"/>
</dbReference>
<dbReference type="Gene3D" id="3.40.50.12780">
    <property type="entry name" value="N-terminal domain of ligase-like"/>
    <property type="match status" value="1"/>
</dbReference>